<evidence type="ECO:0000313" key="3">
    <source>
        <dbReference type="EMBL" id="KAF9523591.1"/>
    </source>
</evidence>
<organism evidence="3 4">
    <name type="scientific">Crepidotus variabilis</name>
    <dbReference type="NCBI Taxonomy" id="179855"/>
    <lineage>
        <taxon>Eukaryota</taxon>
        <taxon>Fungi</taxon>
        <taxon>Dikarya</taxon>
        <taxon>Basidiomycota</taxon>
        <taxon>Agaricomycotina</taxon>
        <taxon>Agaricomycetes</taxon>
        <taxon>Agaricomycetidae</taxon>
        <taxon>Agaricales</taxon>
        <taxon>Agaricineae</taxon>
        <taxon>Crepidotaceae</taxon>
        <taxon>Crepidotus</taxon>
    </lineage>
</organism>
<accession>A0A9P6JJT5</accession>
<sequence length="124" mass="13373">MVQISLISLAFAAASILPSFVVGAPVSDLYLRDDVSSSESLLVRDASNYHIVCAPRPQTEGLDPCQQHCRCQDIGGSGQFSCGGMEPEISKVLQECVKDRKCKCKKPDSFPPPPPSANRRHSLG</sequence>
<protein>
    <submittedName>
        <fullName evidence="3">Uncharacterized protein</fullName>
    </submittedName>
</protein>
<name>A0A9P6JJT5_9AGAR</name>
<comment type="caution">
    <text evidence="3">The sequence shown here is derived from an EMBL/GenBank/DDBJ whole genome shotgun (WGS) entry which is preliminary data.</text>
</comment>
<proteinExistence type="predicted"/>
<dbReference type="AlphaFoldDB" id="A0A9P6JJT5"/>
<gene>
    <name evidence="3" type="ORF">CPB83DRAFT_862579</name>
</gene>
<feature type="signal peptide" evidence="2">
    <location>
        <begin position="1"/>
        <end position="23"/>
    </location>
</feature>
<dbReference type="Proteomes" id="UP000807306">
    <property type="component" value="Unassembled WGS sequence"/>
</dbReference>
<reference evidence="3" key="1">
    <citation type="submission" date="2020-11" db="EMBL/GenBank/DDBJ databases">
        <authorList>
            <consortium name="DOE Joint Genome Institute"/>
            <person name="Ahrendt S."/>
            <person name="Riley R."/>
            <person name="Andreopoulos W."/>
            <person name="Labutti K."/>
            <person name="Pangilinan J."/>
            <person name="Ruiz-Duenas F.J."/>
            <person name="Barrasa J.M."/>
            <person name="Sanchez-Garcia M."/>
            <person name="Camarero S."/>
            <person name="Miyauchi S."/>
            <person name="Serrano A."/>
            <person name="Linde D."/>
            <person name="Babiker R."/>
            <person name="Drula E."/>
            <person name="Ayuso-Fernandez I."/>
            <person name="Pacheco R."/>
            <person name="Padilla G."/>
            <person name="Ferreira P."/>
            <person name="Barriuso J."/>
            <person name="Kellner H."/>
            <person name="Castanera R."/>
            <person name="Alfaro M."/>
            <person name="Ramirez L."/>
            <person name="Pisabarro A.G."/>
            <person name="Kuo A."/>
            <person name="Tritt A."/>
            <person name="Lipzen A."/>
            <person name="He G."/>
            <person name="Yan M."/>
            <person name="Ng V."/>
            <person name="Cullen D."/>
            <person name="Martin F."/>
            <person name="Rosso M.-N."/>
            <person name="Henrissat B."/>
            <person name="Hibbett D."/>
            <person name="Martinez A.T."/>
            <person name="Grigoriev I.V."/>
        </authorList>
    </citation>
    <scope>NUCLEOTIDE SEQUENCE</scope>
    <source>
        <strain evidence="3">CBS 506.95</strain>
    </source>
</reference>
<evidence type="ECO:0000313" key="4">
    <source>
        <dbReference type="Proteomes" id="UP000807306"/>
    </source>
</evidence>
<dbReference type="EMBL" id="MU157914">
    <property type="protein sequence ID" value="KAF9523591.1"/>
    <property type="molecule type" value="Genomic_DNA"/>
</dbReference>
<feature type="chain" id="PRO_5040277662" evidence="2">
    <location>
        <begin position="24"/>
        <end position="124"/>
    </location>
</feature>
<evidence type="ECO:0000256" key="1">
    <source>
        <dbReference type="SAM" id="MobiDB-lite"/>
    </source>
</evidence>
<evidence type="ECO:0000256" key="2">
    <source>
        <dbReference type="SAM" id="SignalP"/>
    </source>
</evidence>
<keyword evidence="4" id="KW-1185">Reference proteome</keyword>
<keyword evidence="2" id="KW-0732">Signal</keyword>
<feature type="region of interest" description="Disordered" evidence="1">
    <location>
        <begin position="103"/>
        <end position="124"/>
    </location>
</feature>